<comment type="caution">
    <text evidence="1">The sequence shown here is derived from an EMBL/GenBank/DDBJ whole genome shotgun (WGS) entry which is preliminary data.</text>
</comment>
<dbReference type="AlphaFoldDB" id="X0YQG5"/>
<dbReference type="SUPFAM" id="SSF52096">
    <property type="entry name" value="ClpP/crotonase"/>
    <property type="match status" value="1"/>
</dbReference>
<organism evidence="1">
    <name type="scientific">marine sediment metagenome</name>
    <dbReference type="NCBI Taxonomy" id="412755"/>
    <lineage>
        <taxon>unclassified sequences</taxon>
        <taxon>metagenomes</taxon>
        <taxon>ecological metagenomes</taxon>
    </lineage>
</organism>
<name>X0YQG5_9ZZZZ</name>
<protein>
    <submittedName>
        <fullName evidence="1">Uncharacterized protein</fullName>
    </submittedName>
</protein>
<feature type="non-terminal residue" evidence="1">
    <location>
        <position position="1"/>
    </location>
</feature>
<proteinExistence type="predicted"/>
<evidence type="ECO:0000313" key="1">
    <source>
        <dbReference type="EMBL" id="GAG50688.1"/>
    </source>
</evidence>
<sequence>FEDDELLPRCEDIAKRIAANSYMAKTFIKATLNRHAVEEYQEAERFMPTIFASQFMQGAFARFLKGDTKNVK</sequence>
<reference evidence="1" key="1">
    <citation type="journal article" date="2014" name="Front. Microbiol.">
        <title>High frequency of phylogenetically diverse reductive dehalogenase-homologous genes in deep subseafloor sedimentary metagenomes.</title>
        <authorList>
            <person name="Kawai M."/>
            <person name="Futagami T."/>
            <person name="Toyoda A."/>
            <person name="Takaki Y."/>
            <person name="Nishi S."/>
            <person name="Hori S."/>
            <person name="Arai W."/>
            <person name="Tsubouchi T."/>
            <person name="Morono Y."/>
            <person name="Uchiyama I."/>
            <person name="Ito T."/>
            <person name="Fujiyama A."/>
            <person name="Inagaki F."/>
            <person name="Takami H."/>
        </authorList>
    </citation>
    <scope>NUCLEOTIDE SEQUENCE</scope>
    <source>
        <strain evidence="1">Expedition CK06-06</strain>
    </source>
</reference>
<accession>X0YQG5</accession>
<dbReference type="EMBL" id="BARS01050694">
    <property type="protein sequence ID" value="GAG50688.1"/>
    <property type="molecule type" value="Genomic_DNA"/>
</dbReference>
<dbReference type="InterPro" id="IPR029045">
    <property type="entry name" value="ClpP/crotonase-like_dom_sf"/>
</dbReference>
<gene>
    <name evidence="1" type="ORF">S01H1_75629</name>
</gene>